<dbReference type="EMBL" id="JAFLRJ010000332">
    <property type="protein sequence ID" value="MBO0515866.1"/>
    <property type="molecule type" value="Genomic_DNA"/>
</dbReference>
<accession>A0A939JH47</accession>
<dbReference type="AlphaFoldDB" id="A0A939JH47"/>
<feature type="domain" description="VWFA" evidence="3">
    <location>
        <begin position="384"/>
        <end position="583"/>
    </location>
</feature>
<evidence type="ECO:0000256" key="2">
    <source>
        <dbReference type="SAM" id="Phobius"/>
    </source>
</evidence>
<dbReference type="Pfam" id="PF13531">
    <property type="entry name" value="SBP_bac_11"/>
    <property type="match status" value="1"/>
</dbReference>
<comment type="caution">
    <text evidence="4">The sequence shown here is derived from an EMBL/GenBank/DDBJ whole genome shotgun (WGS) entry which is preliminary data.</text>
</comment>
<evidence type="ECO:0000259" key="3">
    <source>
        <dbReference type="PROSITE" id="PS50234"/>
    </source>
</evidence>
<reference evidence="4" key="1">
    <citation type="submission" date="2021-03" db="EMBL/GenBank/DDBJ databases">
        <title>Streptomyces poriferae sp. nov., a novel marine sponge-derived Actinobacteria species with anti-MRSA activity.</title>
        <authorList>
            <person name="Sandoval-Powers M."/>
            <person name="Kralova S."/>
            <person name="Nguyen G.-S."/>
            <person name="Fawwal D."/>
            <person name="Degnes K."/>
            <person name="Klinkenberg G."/>
            <person name="Sletta H."/>
            <person name="Wentzel A."/>
            <person name="Liles M.R."/>
        </authorList>
    </citation>
    <scope>NUCLEOTIDE SEQUENCE</scope>
    <source>
        <strain evidence="4">DSM 41794</strain>
    </source>
</reference>
<proteinExistence type="predicted"/>
<evidence type="ECO:0000313" key="4">
    <source>
        <dbReference type="EMBL" id="MBO0515866.1"/>
    </source>
</evidence>
<protein>
    <submittedName>
        <fullName evidence="4">VWA domain-containing protein</fullName>
    </submittedName>
</protein>
<dbReference type="Gene3D" id="3.40.50.410">
    <property type="entry name" value="von Willebrand factor, type A domain"/>
    <property type="match status" value="1"/>
</dbReference>
<dbReference type="SUPFAM" id="SSF53850">
    <property type="entry name" value="Periplasmic binding protein-like II"/>
    <property type="match status" value="1"/>
</dbReference>
<keyword evidence="2" id="KW-1133">Transmembrane helix</keyword>
<keyword evidence="2" id="KW-0472">Membrane</keyword>
<name>A0A939JH47_9ACTN</name>
<feature type="transmembrane region" description="Helical" evidence="2">
    <location>
        <begin position="26"/>
        <end position="51"/>
    </location>
</feature>
<dbReference type="PROSITE" id="PS50234">
    <property type="entry name" value="VWFA"/>
    <property type="match status" value="1"/>
</dbReference>
<dbReference type="Proteomes" id="UP000664167">
    <property type="component" value="Unassembled WGS sequence"/>
</dbReference>
<feature type="region of interest" description="Disordered" evidence="1">
    <location>
        <begin position="333"/>
        <end position="362"/>
    </location>
</feature>
<keyword evidence="5" id="KW-1185">Reference proteome</keyword>
<evidence type="ECO:0000256" key="1">
    <source>
        <dbReference type="SAM" id="MobiDB-lite"/>
    </source>
</evidence>
<keyword evidence="2" id="KW-0812">Transmembrane</keyword>
<organism evidence="4 5">
    <name type="scientific">Streptomyces beijiangensis</name>
    <dbReference type="NCBI Taxonomy" id="163361"/>
    <lineage>
        <taxon>Bacteria</taxon>
        <taxon>Bacillati</taxon>
        <taxon>Actinomycetota</taxon>
        <taxon>Actinomycetes</taxon>
        <taxon>Kitasatosporales</taxon>
        <taxon>Streptomycetaceae</taxon>
        <taxon>Streptomyces</taxon>
    </lineage>
</organism>
<dbReference type="SMART" id="SM00327">
    <property type="entry name" value="VWA"/>
    <property type="match status" value="1"/>
</dbReference>
<dbReference type="RefSeq" id="WP_206967073.1">
    <property type="nucleotide sequence ID" value="NZ_BAAAJJ010000023.1"/>
</dbReference>
<dbReference type="InterPro" id="IPR036465">
    <property type="entry name" value="vWFA_dom_sf"/>
</dbReference>
<evidence type="ECO:0000313" key="5">
    <source>
        <dbReference type="Proteomes" id="UP000664167"/>
    </source>
</evidence>
<dbReference type="InterPro" id="IPR002035">
    <property type="entry name" value="VWF_A"/>
</dbReference>
<dbReference type="SUPFAM" id="SSF53300">
    <property type="entry name" value="vWA-like"/>
    <property type="match status" value="1"/>
</dbReference>
<gene>
    <name evidence="4" type="ORF">J0695_29410</name>
</gene>
<sequence>MGRHSLPDEFPAEGTRVRPPVRRRTVAIATMLVLCVATGTALAAQGGLLGFSTSCSDSAVKLRLVASPDIAPAVRDVADRVRKDKITTDGQCMDITVTPRDSYKVADALSTTSADPDYQIWLPDSQLWVQRAEATGKSVPLAPAGNVAASPVTLAMVPSAAKALGWPKKTYSWAELAGATVQSDKIHLGAADPARSASGLLALSSISRSAGKGPQSETQVAAAAKVLSQRISDGDSQVLDTLARGDSGSEKGNPRRNQALVLSEQSAFAHNSAAGSAEHLELFYPKDGSPQLDYPYTLVNESGQTTDQSRAALRFMSLLGEDAGRRTIETYGFRTPDQPVRDSGVKTAGGLAPQPYAKEPPEPLSAQELQETLGMWTITVQSARLTTVVDASGSMATLVPGRGSQTRMDVTKASLLQALAQFTPEDEIGLWDFATRLDGDRDYRKRLDTVRLGDPAKGGGTQRDRLSAAISGLAPVPGGATGLYDTTLAAFKDAQATYVSGKFNAVVVLTDGVNEDEDGISRSGLIAKLKELSDVNRPVPLIMIAVGPDTDKAEVEQVAEATGGAGYQVSDPADIHAVLLKAVMAAASAKAS</sequence>